<protein>
    <recommendedName>
        <fullName evidence="3">DUF2793 domain-containing protein</fullName>
    </recommendedName>
</protein>
<dbReference type="EMBL" id="JBHRVU010000004">
    <property type="protein sequence ID" value="MFC3442539.1"/>
    <property type="molecule type" value="Genomic_DNA"/>
</dbReference>
<proteinExistence type="predicted"/>
<keyword evidence="2" id="KW-1185">Reference proteome</keyword>
<dbReference type="RefSeq" id="WP_380796711.1">
    <property type="nucleotide sequence ID" value="NZ_JBHRVU010000004.1"/>
</dbReference>
<accession>A0ABV7NJE6</accession>
<evidence type="ECO:0000313" key="2">
    <source>
        <dbReference type="Proteomes" id="UP001595681"/>
    </source>
</evidence>
<evidence type="ECO:0000313" key="1">
    <source>
        <dbReference type="EMBL" id="MFC3442539.1"/>
    </source>
</evidence>
<gene>
    <name evidence="1" type="ORF">ACFOKF_15295</name>
</gene>
<organism evidence="1 2">
    <name type="scientific">Sphingobium rhizovicinum</name>
    <dbReference type="NCBI Taxonomy" id="432308"/>
    <lineage>
        <taxon>Bacteria</taxon>
        <taxon>Pseudomonadati</taxon>
        <taxon>Pseudomonadota</taxon>
        <taxon>Alphaproteobacteria</taxon>
        <taxon>Sphingomonadales</taxon>
        <taxon>Sphingomonadaceae</taxon>
        <taxon>Sphingobium</taxon>
    </lineage>
</organism>
<sequence>MSSVITSPYNLVRPSGVAISAMTAAEQASIAAGDLDFIIDPAERAPEIVSYALEDRRRGILLKRAGTPLPTPTTLNGQPAVLGYEGSGYMVADYQIGASYFVAAAFETGPSIGTNDGVMCSLDQASANRLFVGVRLGDRWGLVHGSSYAISTAPGSILPNTKYVAWASFDATLIGVSGAMNVELGINAITTTASGAAPVAHMGDTKTTFFGGVGDRGSGHKFAFLDVCRRSLGGVANYKRRAAILAPLAEKIGITLEP</sequence>
<reference evidence="2" key="1">
    <citation type="journal article" date="2019" name="Int. J. Syst. Evol. Microbiol.">
        <title>The Global Catalogue of Microorganisms (GCM) 10K type strain sequencing project: providing services to taxonomists for standard genome sequencing and annotation.</title>
        <authorList>
            <consortium name="The Broad Institute Genomics Platform"/>
            <consortium name="The Broad Institute Genome Sequencing Center for Infectious Disease"/>
            <person name="Wu L."/>
            <person name="Ma J."/>
        </authorList>
    </citation>
    <scope>NUCLEOTIDE SEQUENCE [LARGE SCALE GENOMIC DNA]</scope>
    <source>
        <strain evidence="2">CCM 7491</strain>
    </source>
</reference>
<dbReference type="Proteomes" id="UP001595681">
    <property type="component" value="Unassembled WGS sequence"/>
</dbReference>
<evidence type="ECO:0008006" key="3">
    <source>
        <dbReference type="Google" id="ProtNLM"/>
    </source>
</evidence>
<comment type="caution">
    <text evidence="1">The sequence shown here is derived from an EMBL/GenBank/DDBJ whole genome shotgun (WGS) entry which is preliminary data.</text>
</comment>
<name>A0ABV7NJE6_9SPHN</name>